<name>A0A1X1PMP4_9BURK</name>
<reference evidence="1 4" key="2">
    <citation type="submission" date="2020-04" db="EMBL/GenBank/DDBJ databases">
        <authorList>
            <person name="De Canck E."/>
        </authorList>
    </citation>
    <scope>NUCLEOTIDE SEQUENCE [LARGE SCALE GENOMIC DNA]</scope>
    <source>
        <strain evidence="1 4">LMG 29660</strain>
    </source>
</reference>
<dbReference type="AlphaFoldDB" id="A0A1X1PMP4"/>
<accession>A0A1X1PMP4</accession>
<dbReference type="OrthoDB" id="9021370at2"/>
<protein>
    <submittedName>
        <fullName evidence="2">Uncharacterized protein</fullName>
    </submittedName>
</protein>
<sequence length="69" mass="7426">MIIDELLGLISRREVIRADATLPAGMADSAQCHQQELQMFAAVRALSIGAGYSEFESDEIASAVMTRLG</sequence>
<dbReference type="EMBL" id="CADIKG010000002">
    <property type="protein sequence ID" value="CAB3750430.1"/>
    <property type="molecule type" value="Genomic_DNA"/>
</dbReference>
<dbReference type="EMBL" id="NBYX01000002">
    <property type="protein sequence ID" value="ORT88206.1"/>
    <property type="molecule type" value="Genomic_DNA"/>
</dbReference>
<proteinExistence type="predicted"/>
<organism evidence="2 3">
    <name type="scientific">Burkholderia puraquae</name>
    <dbReference type="NCBI Taxonomy" id="1904757"/>
    <lineage>
        <taxon>Bacteria</taxon>
        <taxon>Pseudomonadati</taxon>
        <taxon>Pseudomonadota</taxon>
        <taxon>Betaproteobacteria</taxon>
        <taxon>Burkholderiales</taxon>
        <taxon>Burkholderiaceae</taxon>
        <taxon>Burkholderia</taxon>
        <taxon>Burkholderia cepacia complex</taxon>
    </lineage>
</organism>
<dbReference type="RefSeq" id="WP_085038288.1">
    <property type="nucleotide sequence ID" value="NZ_CADIKG010000002.1"/>
</dbReference>
<keyword evidence="3" id="KW-1185">Reference proteome</keyword>
<dbReference type="Proteomes" id="UP000494135">
    <property type="component" value="Unassembled WGS sequence"/>
</dbReference>
<evidence type="ECO:0000313" key="3">
    <source>
        <dbReference type="Proteomes" id="UP000193146"/>
    </source>
</evidence>
<gene>
    <name evidence="2" type="ORF">B7G54_06280</name>
    <name evidence="1" type="ORF">LMG29660_01282</name>
</gene>
<evidence type="ECO:0000313" key="4">
    <source>
        <dbReference type="Proteomes" id="UP000494135"/>
    </source>
</evidence>
<dbReference type="Proteomes" id="UP000193146">
    <property type="component" value="Unassembled WGS sequence"/>
</dbReference>
<reference evidence="2 3" key="1">
    <citation type="submission" date="2017-04" db="EMBL/GenBank/DDBJ databases">
        <title>Burkholderia puraquae sp. nov., a novel Burkholderia cepacia complex species from hospital setting samples.</title>
        <authorList>
            <person name="Martina P."/>
            <person name="Leguizamon M."/>
            <person name="Prieto C."/>
            <person name="Sousa S."/>
            <person name="Montanaro P."/>
            <person name="Draghi W."/>
            <person name="Staembler M."/>
            <person name="Bettiol M."/>
            <person name="Figoli C."/>
            <person name="Palau J."/>
            <person name="Alvarez F."/>
            <person name="Benetti S."/>
            <person name="Anchat E."/>
            <person name="Vescina C."/>
            <person name="Ferreras J."/>
            <person name="Lasch P."/>
            <person name="Lagares A."/>
            <person name="Zorreguieta A."/>
            <person name="Yantorno O."/>
            <person name="Bosch A."/>
        </authorList>
    </citation>
    <scope>NUCLEOTIDE SEQUENCE [LARGE SCALE GENOMIC DNA]</scope>
    <source>
        <strain evidence="2 3">CAMPA 1040</strain>
    </source>
</reference>
<evidence type="ECO:0000313" key="1">
    <source>
        <dbReference type="EMBL" id="CAB3750430.1"/>
    </source>
</evidence>
<evidence type="ECO:0000313" key="2">
    <source>
        <dbReference type="EMBL" id="ORT88206.1"/>
    </source>
</evidence>